<feature type="domain" description="VOC" evidence="1">
    <location>
        <begin position="2"/>
        <end position="117"/>
    </location>
</feature>
<keyword evidence="3" id="KW-1185">Reference proteome</keyword>
<comment type="caution">
    <text evidence="2">The sequence shown here is derived from an EMBL/GenBank/DDBJ whole genome shotgun (WGS) entry which is preliminary data.</text>
</comment>
<dbReference type="Pfam" id="PF12681">
    <property type="entry name" value="Glyoxalase_2"/>
    <property type="match status" value="1"/>
</dbReference>
<dbReference type="InterPro" id="IPR037523">
    <property type="entry name" value="VOC_core"/>
</dbReference>
<gene>
    <name evidence="2" type="ORF">ESZ36_17955</name>
</gene>
<dbReference type="SUPFAM" id="SSF54593">
    <property type="entry name" value="Glyoxalase/Bleomycin resistance protein/Dihydroxybiphenyl dioxygenase"/>
    <property type="match status" value="1"/>
</dbReference>
<dbReference type="PROSITE" id="PS51819">
    <property type="entry name" value="VOC"/>
    <property type="match status" value="1"/>
</dbReference>
<dbReference type="EMBL" id="VOLT01000011">
    <property type="protein sequence ID" value="TWX65169.1"/>
    <property type="molecule type" value="Genomic_DNA"/>
</dbReference>
<evidence type="ECO:0000313" key="2">
    <source>
        <dbReference type="EMBL" id="TWX65169.1"/>
    </source>
</evidence>
<dbReference type="AlphaFoldDB" id="A0A5C6Q8J8"/>
<dbReference type="RefSeq" id="WP_146790417.1">
    <property type="nucleotide sequence ID" value="NZ_VOLT01000011.1"/>
</dbReference>
<accession>A0A5C6Q8J8</accession>
<proteinExistence type="predicted"/>
<dbReference type="InterPro" id="IPR025870">
    <property type="entry name" value="Glyoxalase-like_dom"/>
</dbReference>
<name>A0A5C6Q8J8_9GAMM</name>
<dbReference type="Gene3D" id="3.10.180.10">
    <property type="entry name" value="2,3-Dihydroxybiphenyl 1,2-Dioxygenase, domain 1"/>
    <property type="match status" value="1"/>
</dbReference>
<protein>
    <submittedName>
        <fullName evidence="2">VOC family protein</fullName>
    </submittedName>
</protein>
<organism evidence="2 3">
    <name type="scientific">Colwellia demingiae</name>
    <dbReference type="NCBI Taxonomy" id="89401"/>
    <lineage>
        <taxon>Bacteria</taxon>
        <taxon>Pseudomonadati</taxon>
        <taxon>Pseudomonadota</taxon>
        <taxon>Gammaproteobacteria</taxon>
        <taxon>Alteromonadales</taxon>
        <taxon>Colwelliaceae</taxon>
        <taxon>Colwellia</taxon>
    </lineage>
</organism>
<dbReference type="OrthoDB" id="317332at2"/>
<evidence type="ECO:0000259" key="1">
    <source>
        <dbReference type="PROSITE" id="PS51819"/>
    </source>
</evidence>
<reference evidence="2 3" key="1">
    <citation type="submission" date="2019-07" db="EMBL/GenBank/DDBJ databases">
        <title>Genomes of sea-ice associated Colwellia species.</title>
        <authorList>
            <person name="Bowman J.P."/>
        </authorList>
    </citation>
    <scope>NUCLEOTIDE SEQUENCE [LARGE SCALE GENOMIC DNA]</scope>
    <source>
        <strain evidence="2 3">ACAM 459</strain>
    </source>
</reference>
<evidence type="ECO:0000313" key="3">
    <source>
        <dbReference type="Proteomes" id="UP000321822"/>
    </source>
</evidence>
<sequence>MENPSTLLVVHNLNISKEFYVNVLGLELMEEHNDCLKFNIGHHIVFMFQSGMESIEYEHGYNANSTLVFTVQNLDNKIKELKSKGVFFVHESPNENRWGRYAAFKDPSGIVNELMEFSPNKQINQDK</sequence>
<dbReference type="InterPro" id="IPR029068">
    <property type="entry name" value="Glyas_Bleomycin-R_OHBP_Dase"/>
</dbReference>
<dbReference type="Proteomes" id="UP000321822">
    <property type="component" value="Unassembled WGS sequence"/>
</dbReference>